<evidence type="ECO:0000313" key="3">
    <source>
        <dbReference type="Proteomes" id="UP000613580"/>
    </source>
</evidence>
<feature type="region of interest" description="Disordered" evidence="1">
    <location>
        <begin position="58"/>
        <end position="90"/>
    </location>
</feature>
<gene>
    <name evidence="2" type="ORF">HMN09_01141500</name>
</gene>
<proteinExistence type="predicted"/>
<dbReference type="Proteomes" id="UP000613580">
    <property type="component" value="Unassembled WGS sequence"/>
</dbReference>
<evidence type="ECO:0000256" key="1">
    <source>
        <dbReference type="SAM" id="MobiDB-lite"/>
    </source>
</evidence>
<feature type="region of interest" description="Disordered" evidence="1">
    <location>
        <begin position="429"/>
        <end position="460"/>
    </location>
</feature>
<feature type="compositionally biased region" description="Polar residues" evidence="1">
    <location>
        <begin position="295"/>
        <end position="312"/>
    </location>
</feature>
<dbReference type="OrthoDB" id="2590590at2759"/>
<feature type="compositionally biased region" description="Low complexity" evidence="1">
    <location>
        <begin position="313"/>
        <end position="327"/>
    </location>
</feature>
<accession>A0A8H6S8K7</accession>
<dbReference type="EMBL" id="JACAZE010000019">
    <property type="protein sequence ID" value="KAF7294131.1"/>
    <property type="molecule type" value="Genomic_DNA"/>
</dbReference>
<feature type="region of interest" description="Disordered" evidence="1">
    <location>
        <begin position="268"/>
        <end position="333"/>
    </location>
</feature>
<dbReference type="AlphaFoldDB" id="A0A8H6S8K7"/>
<evidence type="ECO:0000313" key="2">
    <source>
        <dbReference type="EMBL" id="KAF7294131.1"/>
    </source>
</evidence>
<reference evidence="2" key="1">
    <citation type="submission" date="2020-05" db="EMBL/GenBank/DDBJ databases">
        <title>Mycena genomes resolve the evolution of fungal bioluminescence.</title>
        <authorList>
            <person name="Tsai I.J."/>
        </authorList>
    </citation>
    <scope>NUCLEOTIDE SEQUENCE</scope>
    <source>
        <strain evidence="2">110903Hualien_Pintung</strain>
    </source>
</reference>
<organism evidence="2 3">
    <name type="scientific">Mycena chlorophos</name>
    <name type="common">Agaric fungus</name>
    <name type="synonym">Agaricus chlorophos</name>
    <dbReference type="NCBI Taxonomy" id="658473"/>
    <lineage>
        <taxon>Eukaryota</taxon>
        <taxon>Fungi</taxon>
        <taxon>Dikarya</taxon>
        <taxon>Basidiomycota</taxon>
        <taxon>Agaricomycotina</taxon>
        <taxon>Agaricomycetes</taxon>
        <taxon>Agaricomycetidae</taxon>
        <taxon>Agaricales</taxon>
        <taxon>Marasmiineae</taxon>
        <taxon>Mycenaceae</taxon>
        <taxon>Mycena</taxon>
    </lineage>
</organism>
<feature type="region of interest" description="Disordered" evidence="1">
    <location>
        <begin position="501"/>
        <end position="540"/>
    </location>
</feature>
<protein>
    <submittedName>
        <fullName evidence="2">Uncharacterized protein</fullName>
    </submittedName>
</protein>
<keyword evidence="3" id="KW-1185">Reference proteome</keyword>
<comment type="caution">
    <text evidence="2">The sequence shown here is derived from an EMBL/GenBank/DDBJ whole genome shotgun (WGS) entry which is preliminary data.</text>
</comment>
<name>A0A8H6S8K7_MYCCL</name>
<sequence>MNTIEQDRAPAASGDALPTYDDLVAQEGPNSRHAFPLGRFGRWRGWIEKRAAERYQSITPAERERRRARGWGNDEMDALDPEPPTPTSVNRLSVQTNNLRFSAISTLSEPPPTPPNPLLPAPSTRLRPTHLRMNHFGSRFLPHSTVPIRCLLPLQADQLLLIGHDEGLSVLDMFPQDWTDDGGIDMKGPDDARVYSIWQGESVLQMSILELDSASGVVLMLVAPESETPVGKDPESHRTVRMYNLGSLLSLAKWSVANRGAHPLHVGTLSISQTTPKKHRPTSSIMSRGLKSLIPPSNQSENAPAQSYQALLSPSPSVSSSRTTPHRSNSDESTWELVDDLPLRWSKDFVPLAAAGSRLLNLSITSFALWRREEGNFGQFLAVATKSCILLYETPPNERAFRFVKEFYTPLPPKTISFFQQLVHDVARSPSDVHGRHRRTGSGGNTTAIRSGGGRSVSVNATRTTNYGAQLTIFVVFEKKAGWIRLADSAVGEMELLDEAHLSSSGHHSRTASATGTGGRRRGSDGHHTHNTPHGWLPPLRADLPSKSTYLLTRGTTTHIMPCPLPVQATAVNPLASVTWRDTPTHVAPRLGPECLQLVALGQGSVEVQEIPLSAFSGSRSSSHNGNGHGKGKGKAVAVEPASIAVRAEEDAGGETGFLLNGGHWNDPRHSTPGMMLQRTYSTSSDVSFQSMDTDEVVEKLRREQGIYGWCRKGMADWRVFWLGGGFVDRPEEEDV</sequence>